<keyword evidence="2" id="KW-0378">Hydrolase</keyword>
<dbReference type="PANTHER" id="PTHR30536">
    <property type="entry name" value="ALTRONATE/GALACTARATE DEHYDRATASE"/>
    <property type="match status" value="1"/>
</dbReference>
<comment type="caution">
    <text evidence="2">The sequence shown here is derived from an EMBL/GenBank/DDBJ whole genome shotgun (WGS) entry which is preliminary data.</text>
</comment>
<dbReference type="GO" id="GO:0016787">
    <property type="term" value="F:hydrolase activity"/>
    <property type="evidence" value="ECO:0007669"/>
    <property type="project" value="UniProtKB-KW"/>
</dbReference>
<organism evidence="2 3">
    <name type="scientific">Xanthomonas nasturtii</name>
    <dbReference type="NCBI Taxonomy" id="1843581"/>
    <lineage>
        <taxon>Bacteria</taxon>
        <taxon>Pseudomonadati</taxon>
        <taxon>Pseudomonadota</taxon>
        <taxon>Gammaproteobacteria</taxon>
        <taxon>Lysobacterales</taxon>
        <taxon>Lysobacteraceae</taxon>
        <taxon>Xanthomonas</taxon>
    </lineage>
</organism>
<evidence type="ECO:0000313" key="3">
    <source>
        <dbReference type="Proteomes" id="UP001167357"/>
    </source>
</evidence>
<dbReference type="Pfam" id="PF20629">
    <property type="entry name" value="GD_AH_C"/>
    <property type="match status" value="1"/>
</dbReference>
<dbReference type="GeneID" id="97212789"/>
<gene>
    <name evidence="2" type="ORF">M3O51_08065</name>
</gene>
<evidence type="ECO:0000313" key="2">
    <source>
        <dbReference type="EMBL" id="MCL1551277.1"/>
    </source>
</evidence>
<dbReference type="PANTHER" id="PTHR30536:SF1">
    <property type="entry name" value="GALACTARATE DEHYDRATASE (L-THREO-FORMING)"/>
    <property type="match status" value="1"/>
</dbReference>
<sequence length="110" mass="12150">MRHPASDFVCGTLQVAAGMNLHVFTTGRGTPYGLGMVPVIKVATRSELAQRWSDLMDIDAGSVATGDKTLEQLGWEVFQRYLDVASGQRTWTEHHRLHNDLALFNPAPIT</sequence>
<dbReference type="InterPro" id="IPR048332">
    <property type="entry name" value="GD_AH_C"/>
</dbReference>
<proteinExistence type="predicted"/>
<dbReference type="Proteomes" id="UP001167357">
    <property type="component" value="Unassembled WGS sequence"/>
</dbReference>
<keyword evidence="3" id="KW-1185">Reference proteome</keyword>
<name>A0ABT0LQF9_9XANT</name>
<dbReference type="EMBL" id="JAMBED010000013">
    <property type="protein sequence ID" value="MCL1551277.1"/>
    <property type="molecule type" value="Genomic_DNA"/>
</dbReference>
<protein>
    <submittedName>
        <fullName evidence="2">UxaA family hydrolase</fullName>
    </submittedName>
</protein>
<dbReference type="RefSeq" id="WP_249045127.1">
    <property type="nucleotide sequence ID" value="NZ_CP142084.2"/>
</dbReference>
<reference evidence="2" key="1">
    <citation type="submission" date="2022-04" db="EMBL/GenBank/DDBJ databases">
        <title>Genomic comparison of 19 strains of Xanthomonas nasturtii, a newly emerging watercress pathogen.</title>
        <authorList>
            <person name="Harrison J."/>
            <person name="Greer S."/>
            <person name="Hussain R."/>
            <person name="Lascelles D."/>
            <person name="Roberts M."/>
            <person name="Carter B."/>
            <person name="Bryning A."/>
            <person name="Carroll S."/>
            <person name="Aspin A."/>
            <person name="Cruz L."/>
            <person name="Cruz J."/>
            <person name="Grant M."/>
            <person name="Vicente J."/>
            <person name="Studholme D.J."/>
        </authorList>
    </citation>
    <scope>NUCLEOTIDE SEQUENCE</scope>
    <source>
        <strain evidence="2">10016B</strain>
    </source>
</reference>
<feature type="domain" description="D-galactarate/Altronate dehydratase C-terminal" evidence="1">
    <location>
        <begin position="1"/>
        <end position="107"/>
    </location>
</feature>
<dbReference type="InterPro" id="IPR052172">
    <property type="entry name" value="UxaA_altronate/galactarate_dh"/>
</dbReference>
<accession>A0ABT0LQF9</accession>
<evidence type="ECO:0000259" key="1">
    <source>
        <dbReference type="Pfam" id="PF20629"/>
    </source>
</evidence>